<dbReference type="InterPro" id="IPR001279">
    <property type="entry name" value="Metallo-B-lactamas"/>
</dbReference>
<evidence type="ECO:0000256" key="1">
    <source>
        <dbReference type="ARBA" id="ARBA00022801"/>
    </source>
</evidence>
<reference evidence="3" key="1">
    <citation type="submission" date="2024-07" db="EMBL/GenBank/DDBJ databases">
        <authorList>
            <person name="Yu S.T."/>
        </authorList>
    </citation>
    <scope>NUCLEOTIDE SEQUENCE</scope>
    <source>
        <strain evidence="3">R21</strain>
    </source>
</reference>
<evidence type="ECO:0000313" key="3">
    <source>
        <dbReference type="EMBL" id="XDQ28859.1"/>
    </source>
</evidence>
<proteinExistence type="predicted"/>
<dbReference type="Pfam" id="PF12706">
    <property type="entry name" value="Lactamase_B_2"/>
    <property type="match status" value="1"/>
</dbReference>
<dbReference type="AlphaFoldDB" id="A0AB39PEP3"/>
<dbReference type="SUPFAM" id="SSF56281">
    <property type="entry name" value="Metallo-hydrolase/oxidoreductase"/>
    <property type="match status" value="1"/>
</dbReference>
<sequence length="257" mass="26454">MTTVEILYIGGPTAVLELGGVRLLTDPTFDAPGEYPVGARKLVKTAGPALAAPEVGTVDAVLLSHDQHPDNLDASGRTYLQGAPVALSTASAYDRIGAPVRAVPSWSHVELPRPDGGSLRVTAVPAQHGPDGSEPIVGEVTGFVLSGDGLPKVYVSGDNASLDVVRAIAERQGPFDVAVLFAGAARTPLVPDAPLTLTSEAAAEAALILGARHVVPLHFEHWGHFTEDGAALTKAFAGAGLSERLHLLEPGGSVRLP</sequence>
<protein>
    <submittedName>
        <fullName evidence="3">MBL fold metallo-hydrolase</fullName>
    </submittedName>
</protein>
<organism evidence="3">
    <name type="scientific">Streptomyces sp. R21</name>
    <dbReference type="NCBI Taxonomy" id="3238627"/>
    <lineage>
        <taxon>Bacteria</taxon>
        <taxon>Bacillati</taxon>
        <taxon>Actinomycetota</taxon>
        <taxon>Actinomycetes</taxon>
        <taxon>Kitasatosporales</taxon>
        <taxon>Streptomycetaceae</taxon>
        <taxon>Streptomyces</taxon>
    </lineage>
</organism>
<dbReference type="GO" id="GO:0016787">
    <property type="term" value="F:hydrolase activity"/>
    <property type="evidence" value="ECO:0007669"/>
    <property type="project" value="UniProtKB-KW"/>
</dbReference>
<dbReference type="PANTHER" id="PTHR43546:SF9">
    <property type="entry name" value="L-ASCORBATE-6-PHOSPHATE LACTONASE ULAG-RELATED"/>
    <property type="match status" value="1"/>
</dbReference>
<accession>A0AB39PEP3</accession>
<dbReference type="EMBL" id="CP163435">
    <property type="protein sequence ID" value="XDQ28859.1"/>
    <property type="molecule type" value="Genomic_DNA"/>
</dbReference>
<dbReference type="RefSeq" id="WP_369237309.1">
    <property type="nucleotide sequence ID" value="NZ_CP163435.1"/>
</dbReference>
<dbReference type="Gene3D" id="3.60.15.10">
    <property type="entry name" value="Ribonuclease Z/Hydroxyacylglutathione hydrolase-like"/>
    <property type="match status" value="1"/>
</dbReference>
<name>A0AB39PEP3_9ACTN</name>
<dbReference type="InterPro" id="IPR036866">
    <property type="entry name" value="RibonucZ/Hydroxyglut_hydro"/>
</dbReference>
<dbReference type="PANTHER" id="PTHR43546">
    <property type="entry name" value="UPF0173 METAL-DEPENDENT HYDROLASE MJ1163-RELATED"/>
    <property type="match status" value="1"/>
</dbReference>
<gene>
    <name evidence="3" type="ORF">AB5J56_31095</name>
</gene>
<evidence type="ECO:0000259" key="2">
    <source>
        <dbReference type="Pfam" id="PF12706"/>
    </source>
</evidence>
<feature type="domain" description="Metallo-beta-lactamase" evidence="2">
    <location>
        <begin position="22"/>
        <end position="219"/>
    </location>
</feature>
<keyword evidence="1" id="KW-0378">Hydrolase</keyword>
<dbReference type="InterPro" id="IPR050114">
    <property type="entry name" value="UPF0173_UPF0282_UlaG_hydrolase"/>
</dbReference>